<evidence type="ECO:0000259" key="10">
    <source>
        <dbReference type="PROSITE" id="PS50021"/>
    </source>
</evidence>
<feature type="coiled-coil region" evidence="8">
    <location>
        <begin position="976"/>
        <end position="1010"/>
    </location>
</feature>
<feature type="region of interest" description="Disordered" evidence="9">
    <location>
        <begin position="1013"/>
        <end position="1085"/>
    </location>
</feature>
<reference evidence="12 13" key="2">
    <citation type="submission" date="2024-10" db="EMBL/GenBank/DDBJ databases">
        <authorList>
            <person name="Ryan C."/>
        </authorList>
    </citation>
    <scope>NUCLEOTIDE SEQUENCE [LARGE SCALE GENOMIC DNA]</scope>
</reference>
<dbReference type="GO" id="GO:0005874">
    <property type="term" value="C:microtubule"/>
    <property type="evidence" value="ECO:0007669"/>
    <property type="project" value="UniProtKB-KW"/>
</dbReference>
<evidence type="ECO:0000256" key="9">
    <source>
        <dbReference type="SAM" id="MobiDB-lite"/>
    </source>
</evidence>
<name>A0ABC9E772_9POAL</name>
<dbReference type="InterPro" id="IPR036961">
    <property type="entry name" value="Kinesin_motor_dom_sf"/>
</dbReference>
<dbReference type="InterPro" id="IPR036872">
    <property type="entry name" value="CH_dom_sf"/>
</dbReference>
<dbReference type="InterPro" id="IPR001752">
    <property type="entry name" value="Kinesin_motor_dom"/>
</dbReference>
<feature type="region of interest" description="Disordered" evidence="9">
    <location>
        <begin position="1158"/>
        <end position="1234"/>
    </location>
</feature>
<feature type="region of interest" description="Disordered" evidence="9">
    <location>
        <begin position="144"/>
        <end position="203"/>
    </location>
</feature>
<evidence type="ECO:0000256" key="2">
    <source>
        <dbReference type="ARBA" id="ARBA00022701"/>
    </source>
</evidence>
<keyword evidence="2" id="KW-0493">Microtubule</keyword>
<dbReference type="PANTHER" id="PTHR47972:SF49">
    <property type="entry name" value="KINESIN-LIKE PROTEIN KIN-14M"/>
    <property type="match status" value="1"/>
</dbReference>
<dbReference type="Pfam" id="PF00225">
    <property type="entry name" value="Kinesin"/>
    <property type="match status" value="1"/>
</dbReference>
<keyword evidence="3 7" id="KW-0547">Nucleotide-binding</keyword>
<keyword evidence="4 7" id="KW-0067">ATP-binding</keyword>
<sequence>MSAAAAAADTESQENRERRRRRRSEAVAWLRQLLAGDGLPLPPPRASDDDLRAALADGALLAAALRRLGSRASSTPDEGGASAAAAAAGGNDDVGRFLAAVERMGLPTFAASDLDKGPMSAVIVCLLALRDRFGSHVGEGLHCSHEENGRMPSMEFPTRENGHGTQNSAFGEENKQVKGNSQKVSKSPAPSEPSSPMSRPELSSISRHAGHHFHEVFHLRQGVYSDMPTSKILEMMKSTNLDNAPTQSLLSFVNGVLYEIIENKNGEIPYHIACLLRKVILEIERRISTQAEHIRNQNNLMRAREEKYKSRIRVLEALASGISGQTQINSSATNGKTNVAAEHVMKMDKCKPEERRLVDKDMSRSMKDKEDVTKLTKDKEDMARLLKDKEEIIRLMKEREEMVTLIKEKEDIGTSKKGKVDDRDQPAYVHVAKSITYNDEIFRMIKEKEESNHTIMKLKLELEATKLSYEESQSLLKSAKEDKLKLLKDKENSDIIISKLRQELAEARNSHNRHIQELESRALQANAEFEQRIKAVELMLEDSRMRGRALEELLKSRTETWEQKEIMVNQFVGLQIQNVQDLRLSSVSIRHEIQSCQKRWSEELSGLGQSLNVLINDAESYHAALGENRKLFNEIQELKGNIRVYCRIRPFLPEEDQKSTTIEYVGDDGDLIIANPTRKGNEGSKSFKFNKVLGPTASQDEVFKDIQPLIRSVLDGYNVCIFAYGQTGSGKTYTMTGPENATEKEWGVNYRALNDLFHISHNRGNTVMYEISVQMIEIYNEQIRDLLGSNGPEKKLEILNASQPNGLAVPDATLHPVNSTSDVIQLMRMGLANRAVGSTALNERSSRSHSVVTIHIRGVDLKTGATLRGALHLVDLAGSERVDRSAVTGDRLKEAQHINKSLSALGDVIFSLSQKNAHVPYRNSKLTQVLQSSLGGHAKTLMFVQINPDVSSYSETLSTLKFAERVSGVELGAAKANKEGKDIKELMEQLSLLKRKIAKKDEEINRLQLLKTQTPRARPVKRADSPLKHSSSSPGISCLGSRIQHRRTASGGKAIGGGSRAGSDADNFSDISDRLSESSSMQSVDDIRPQRGIMGLPKICLGEMDQNSADPELSCFGYADSEERLSDISDSGLSMGTETDVSVSNIVELTLFPNQEITPSTQKVQEKAPKTPNNRLSKVATRVQKTTAPKPAQTSLWPKLRDPPAPRSPISAGRTLSSQAISAPRTSSTSKRWT</sequence>
<evidence type="ECO:0000256" key="7">
    <source>
        <dbReference type="PROSITE-ProRule" id="PRU00283"/>
    </source>
</evidence>
<evidence type="ECO:0000256" key="5">
    <source>
        <dbReference type="ARBA" id="ARBA00023054"/>
    </source>
</evidence>
<keyword evidence="13" id="KW-1185">Reference proteome</keyword>
<dbReference type="SUPFAM" id="SSF52540">
    <property type="entry name" value="P-loop containing nucleoside triphosphate hydrolases"/>
    <property type="match status" value="1"/>
</dbReference>
<dbReference type="Gene3D" id="1.10.418.10">
    <property type="entry name" value="Calponin-like domain"/>
    <property type="match status" value="1"/>
</dbReference>
<dbReference type="SMART" id="SM00129">
    <property type="entry name" value="KISc"/>
    <property type="match status" value="1"/>
</dbReference>
<organism evidence="12 13">
    <name type="scientific">Urochloa decumbens</name>
    <dbReference type="NCBI Taxonomy" id="240449"/>
    <lineage>
        <taxon>Eukaryota</taxon>
        <taxon>Viridiplantae</taxon>
        <taxon>Streptophyta</taxon>
        <taxon>Embryophyta</taxon>
        <taxon>Tracheophyta</taxon>
        <taxon>Spermatophyta</taxon>
        <taxon>Magnoliopsida</taxon>
        <taxon>Liliopsida</taxon>
        <taxon>Poales</taxon>
        <taxon>Poaceae</taxon>
        <taxon>PACMAD clade</taxon>
        <taxon>Panicoideae</taxon>
        <taxon>Panicodae</taxon>
        <taxon>Paniceae</taxon>
        <taxon>Melinidinae</taxon>
        <taxon>Urochloa</taxon>
    </lineage>
</organism>
<dbReference type="InterPro" id="IPR027417">
    <property type="entry name" value="P-loop_NTPase"/>
</dbReference>
<feature type="compositionally biased region" description="Low complexity" evidence="9">
    <location>
        <begin position="1030"/>
        <end position="1041"/>
    </location>
</feature>
<evidence type="ECO:0000256" key="6">
    <source>
        <dbReference type="ARBA" id="ARBA00023175"/>
    </source>
</evidence>
<dbReference type="PANTHER" id="PTHR47972">
    <property type="entry name" value="KINESIN-LIKE PROTEIN KLP-3"/>
    <property type="match status" value="1"/>
</dbReference>
<proteinExistence type="inferred from homology"/>
<evidence type="ECO:0000256" key="8">
    <source>
        <dbReference type="SAM" id="Coils"/>
    </source>
</evidence>
<keyword evidence="5 8" id="KW-0175">Coiled coil</keyword>
<dbReference type="CDD" id="cd01366">
    <property type="entry name" value="KISc_C_terminal"/>
    <property type="match status" value="1"/>
</dbReference>
<dbReference type="PROSITE" id="PS50021">
    <property type="entry name" value="CH"/>
    <property type="match status" value="1"/>
</dbReference>
<accession>A0ABC9E772</accession>
<dbReference type="Gene3D" id="3.40.850.10">
    <property type="entry name" value="Kinesin motor domain"/>
    <property type="match status" value="1"/>
</dbReference>
<evidence type="ECO:0000259" key="11">
    <source>
        <dbReference type="PROSITE" id="PS50067"/>
    </source>
</evidence>
<dbReference type="Proteomes" id="UP001497457">
    <property type="component" value="Chromosome 36b"/>
</dbReference>
<feature type="domain" description="Kinesin motor" evidence="11">
    <location>
        <begin position="641"/>
        <end position="969"/>
    </location>
</feature>
<keyword evidence="6 7" id="KW-0505">Motor protein</keyword>
<feature type="compositionally biased region" description="Low complexity" evidence="9">
    <location>
        <begin position="185"/>
        <end position="203"/>
    </location>
</feature>
<feature type="compositionally biased region" description="Polar residues" evidence="9">
    <location>
        <begin position="1214"/>
        <end position="1234"/>
    </location>
</feature>
<dbReference type="GO" id="GO:0003774">
    <property type="term" value="F:cytoskeletal motor activity"/>
    <property type="evidence" value="ECO:0007669"/>
    <property type="project" value="UniProtKB-UniRule"/>
</dbReference>
<comment type="similarity">
    <text evidence="1">Belongs to the TRAFAC class myosin-kinesin ATPase superfamily. Kinesin family. KIN-14 subfamily.</text>
</comment>
<feature type="region of interest" description="Disordered" evidence="9">
    <location>
        <begin position="1"/>
        <end position="23"/>
    </location>
</feature>
<dbReference type="FunFam" id="3.40.850.10:FF:000044">
    <property type="entry name" value="p-loop containing nucleoside triphosphate hydrolases superfamily protein"/>
    <property type="match status" value="1"/>
</dbReference>
<evidence type="ECO:0000256" key="3">
    <source>
        <dbReference type="ARBA" id="ARBA00022741"/>
    </source>
</evidence>
<dbReference type="GO" id="GO:0005524">
    <property type="term" value="F:ATP binding"/>
    <property type="evidence" value="ECO:0007669"/>
    <property type="project" value="UniProtKB-UniRule"/>
</dbReference>
<evidence type="ECO:0000256" key="1">
    <source>
        <dbReference type="ARBA" id="ARBA00010899"/>
    </source>
</evidence>
<protein>
    <recommendedName>
        <fullName evidence="14">Kinesin motor domain-containing protein</fullName>
    </recommendedName>
</protein>
<dbReference type="PRINTS" id="PR00380">
    <property type="entry name" value="KINESINHEAVY"/>
</dbReference>
<dbReference type="InterPro" id="IPR001715">
    <property type="entry name" value="CH_dom"/>
</dbReference>
<feature type="binding site" evidence="7">
    <location>
        <begin position="725"/>
        <end position="732"/>
    </location>
    <ligand>
        <name>ATP</name>
        <dbReference type="ChEBI" id="CHEBI:30616"/>
    </ligand>
</feature>
<gene>
    <name evidence="12" type="ORF">URODEC1_LOCUS93178</name>
</gene>
<feature type="compositionally biased region" description="Polar residues" evidence="9">
    <location>
        <begin position="1183"/>
        <end position="1196"/>
    </location>
</feature>
<dbReference type="InterPro" id="IPR027640">
    <property type="entry name" value="Kinesin-like_fam"/>
</dbReference>
<reference evidence="13" key="1">
    <citation type="submission" date="2024-06" db="EMBL/GenBank/DDBJ databases">
        <authorList>
            <person name="Ryan C."/>
        </authorList>
    </citation>
    <scope>NUCLEOTIDE SEQUENCE [LARGE SCALE GENOMIC DNA]</scope>
</reference>
<dbReference type="AlphaFoldDB" id="A0ABC9E772"/>
<dbReference type="EMBL" id="OZ075146">
    <property type="protein sequence ID" value="CAL5053303.1"/>
    <property type="molecule type" value="Genomic_DNA"/>
</dbReference>
<dbReference type="SUPFAM" id="SSF47576">
    <property type="entry name" value="Calponin-homology domain, CH-domain"/>
    <property type="match status" value="1"/>
</dbReference>
<evidence type="ECO:0000313" key="12">
    <source>
        <dbReference type="EMBL" id="CAL5053303.1"/>
    </source>
</evidence>
<feature type="domain" description="Calponin-homology (CH)" evidence="10">
    <location>
        <begin position="20"/>
        <end position="134"/>
    </location>
</feature>
<evidence type="ECO:0000313" key="13">
    <source>
        <dbReference type="Proteomes" id="UP001497457"/>
    </source>
</evidence>
<feature type="coiled-coil region" evidence="8">
    <location>
        <begin position="462"/>
        <end position="546"/>
    </location>
</feature>
<evidence type="ECO:0008006" key="14">
    <source>
        <dbReference type="Google" id="ProtNLM"/>
    </source>
</evidence>
<dbReference type="PROSITE" id="PS50067">
    <property type="entry name" value="KINESIN_MOTOR_2"/>
    <property type="match status" value="1"/>
</dbReference>
<evidence type="ECO:0000256" key="4">
    <source>
        <dbReference type="ARBA" id="ARBA00022840"/>
    </source>
</evidence>